<name>A0AC34QXQ8_9BILA</name>
<evidence type="ECO:0000313" key="2">
    <source>
        <dbReference type="WBParaSite" id="JU765_v2.g20171.t3"/>
    </source>
</evidence>
<accession>A0AC34QXQ8</accession>
<evidence type="ECO:0000313" key="1">
    <source>
        <dbReference type="Proteomes" id="UP000887576"/>
    </source>
</evidence>
<protein>
    <submittedName>
        <fullName evidence="2">Choline/ethanolamine phosphotransferase</fullName>
    </submittedName>
</protein>
<dbReference type="Proteomes" id="UP000887576">
    <property type="component" value="Unplaced"/>
</dbReference>
<reference evidence="2" key="1">
    <citation type="submission" date="2022-11" db="UniProtKB">
        <authorList>
            <consortium name="WormBaseParasite"/>
        </authorList>
    </citation>
    <scope>IDENTIFICATION</scope>
</reference>
<sequence>MHVNLPSLSSAASSPSFIGGGEHTTVVVDQLLLDSAEAHKKSLSTNRGETVIIHLGSADEENDILLDKETMPVQTRSARLNRSSNNHGKIKAIDALANIWRSYLESDCILSNMQIQRLGDHKYSATDISWLDELCMKKFWEKCVVLCPMWLAPNLITLVGMLINLTTMLILSNYCWSAREEAPSWVYFQAALGLFLYQTLDAIDGKQARRTNSSSPLGELFDHGCDAISQVFVTLNICHSMQLGQHRYFVLFIAVISMIVFYAAQWSTYCTGQLRFAKFDVTEAQMTVIGVLLTTGLFGPRIWSWNVFGLSFKLVVVSGSLILCLWQIGGYLKVIFSEGSGKNGSTVADTSVLSPLFPLLAVVLPFCMIYSKSTSGVYDANITLFCLLFGAVGSKAACRLVIAHMSRWELSLWDWIYVAPLVLMLNQYYDFYFDEKKLLIVATIYAYVSLLIFCTIICRQFCDYLHINCFSLKSVPGAPPRTRRAD</sequence>
<dbReference type="WBParaSite" id="JU765_v2.g20171.t3">
    <property type="protein sequence ID" value="JU765_v2.g20171.t3"/>
    <property type="gene ID" value="JU765_v2.g20171"/>
</dbReference>
<organism evidence="1 2">
    <name type="scientific">Panagrolaimus sp. JU765</name>
    <dbReference type="NCBI Taxonomy" id="591449"/>
    <lineage>
        <taxon>Eukaryota</taxon>
        <taxon>Metazoa</taxon>
        <taxon>Ecdysozoa</taxon>
        <taxon>Nematoda</taxon>
        <taxon>Chromadorea</taxon>
        <taxon>Rhabditida</taxon>
        <taxon>Tylenchina</taxon>
        <taxon>Panagrolaimomorpha</taxon>
        <taxon>Panagrolaimoidea</taxon>
        <taxon>Panagrolaimidae</taxon>
        <taxon>Panagrolaimus</taxon>
    </lineage>
</organism>
<proteinExistence type="predicted"/>